<dbReference type="InterPro" id="IPR020846">
    <property type="entry name" value="MFS_dom"/>
</dbReference>
<feature type="transmembrane region" description="Helical" evidence="6">
    <location>
        <begin position="256"/>
        <end position="277"/>
    </location>
</feature>
<keyword evidence="4 6" id="KW-1133">Transmembrane helix</keyword>
<evidence type="ECO:0000256" key="5">
    <source>
        <dbReference type="ARBA" id="ARBA00023136"/>
    </source>
</evidence>
<evidence type="ECO:0000259" key="7">
    <source>
        <dbReference type="PROSITE" id="PS50850"/>
    </source>
</evidence>
<dbReference type="FunFam" id="1.20.1250.20:FF:000018">
    <property type="entry name" value="MFS transporter permease"/>
    <property type="match status" value="1"/>
</dbReference>
<sequence>MADAIRADGAHLDSSLRDRTIRKLNLRIVLFCFVCFIVNYLDRVNIGFAALHMNSDIGLTPYMFGLGAGIFFIGYLAFEIPSNMILHKVGPRIWIARIMVSWGLVSCAMAFVQGPTSFYILRFLLGVAEAGFAPGVLLYLTYWFPAKERGRATALFMTATVLSIVVGAPISGWLIDAGEGLFGLHGWQAMFILEGLPAMLLGIVTFFYLIDSPSKDTKWLLPDERAWLLAQLADDQKNVKADTRHSLREIFSDFRVWLLTLVYMFNGIAVYGVIMWLPQIVKTFGLTTVQAGFVSAIPFIFAAAGLVVISRSSDRTGERKVHTAISGLFGGLFLAASALVPNPYAGLALLCLCAFFLWSYLGVFWTLPTQFLTGAAAAGGLAAINGFAQIGGFAGPYIVGWVKTSTDSFSLSLLTLAVFPILAFFLCMSLKAKRD</sequence>
<dbReference type="AlphaFoldDB" id="A0AAU7S3C5"/>
<dbReference type="SUPFAM" id="SSF103473">
    <property type="entry name" value="MFS general substrate transporter"/>
    <property type="match status" value="1"/>
</dbReference>
<reference evidence="8" key="1">
    <citation type="submission" date="2024-06" db="EMBL/GenBank/DDBJ databases">
        <authorList>
            <person name="Li T."/>
            <person name="Gao R."/>
        </authorList>
    </citation>
    <scope>NUCLEOTIDE SEQUENCE</scope>
    <source>
        <strain evidence="8">ZPR3</strain>
        <plasmid evidence="8">unnamed2</plasmid>
    </source>
</reference>
<protein>
    <submittedName>
        <fullName evidence="8">MFS transporter</fullName>
    </submittedName>
</protein>
<feature type="transmembrane region" description="Helical" evidence="6">
    <location>
        <begin position="374"/>
        <end position="399"/>
    </location>
</feature>
<dbReference type="PROSITE" id="PS50850">
    <property type="entry name" value="MFS"/>
    <property type="match status" value="1"/>
</dbReference>
<dbReference type="InterPro" id="IPR036259">
    <property type="entry name" value="MFS_trans_sf"/>
</dbReference>
<feature type="domain" description="Major facilitator superfamily (MFS) profile" evidence="7">
    <location>
        <begin position="28"/>
        <end position="435"/>
    </location>
</feature>
<feature type="transmembrane region" description="Helical" evidence="6">
    <location>
        <begin position="321"/>
        <end position="340"/>
    </location>
</feature>
<keyword evidence="5 6" id="KW-0472">Membrane</keyword>
<dbReference type="RefSeq" id="WP_349961803.1">
    <property type="nucleotide sequence ID" value="NZ_CP157962.1"/>
</dbReference>
<accession>A0AAU7S3C5</accession>
<geneLocation type="plasmid" evidence="8">
    <name>unnamed2</name>
</geneLocation>
<organism evidence="8">
    <name type="scientific">Rhizobium sp. ZPR3</name>
    <dbReference type="NCBI Taxonomy" id="3158967"/>
    <lineage>
        <taxon>Bacteria</taxon>
        <taxon>Pseudomonadati</taxon>
        <taxon>Pseudomonadota</taxon>
        <taxon>Alphaproteobacteria</taxon>
        <taxon>Hyphomicrobiales</taxon>
        <taxon>Rhizobiaceae</taxon>
        <taxon>Rhizobium/Agrobacterium group</taxon>
        <taxon>Rhizobium</taxon>
    </lineage>
</organism>
<dbReference type="Gene3D" id="1.20.1250.20">
    <property type="entry name" value="MFS general substrate transporter like domains"/>
    <property type="match status" value="2"/>
</dbReference>
<dbReference type="EMBL" id="CP157962">
    <property type="protein sequence ID" value="XBT96937.1"/>
    <property type="molecule type" value="Genomic_DNA"/>
</dbReference>
<gene>
    <name evidence="8" type="ORF">ABM479_32390</name>
</gene>
<evidence type="ECO:0000313" key="8">
    <source>
        <dbReference type="EMBL" id="XBT96937.1"/>
    </source>
</evidence>
<feature type="transmembrane region" description="Helical" evidence="6">
    <location>
        <begin position="154"/>
        <end position="175"/>
    </location>
</feature>
<comment type="subcellular location">
    <subcellularLocation>
        <location evidence="1">Membrane</location>
        <topology evidence="1">Multi-pass membrane protein</topology>
    </subcellularLocation>
</comment>
<dbReference type="GO" id="GO:0022857">
    <property type="term" value="F:transmembrane transporter activity"/>
    <property type="evidence" value="ECO:0007669"/>
    <property type="project" value="InterPro"/>
</dbReference>
<evidence type="ECO:0000256" key="4">
    <source>
        <dbReference type="ARBA" id="ARBA00022989"/>
    </source>
</evidence>
<keyword evidence="3 6" id="KW-0812">Transmembrane</keyword>
<dbReference type="CDD" id="cd17319">
    <property type="entry name" value="MFS_ExuT_GudP_like"/>
    <property type="match status" value="1"/>
</dbReference>
<proteinExistence type="predicted"/>
<keyword evidence="8" id="KW-0614">Plasmid</keyword>
<feature type="transmembrane region" description="Helical" evidence="6">
    <location>
        <begin position="61"/>
        <end position="81"/>
    </location>
</feature>
<name>A0AAU7S3C5_9HYPH</name>
<evidence type="ECO:0000256" key="2">
    <source>
        <dbReference type="ARBA" id="ARBA00022448"/>
    </source>
</evidence>
<evidence type="ECO:0000256" key="6">
    <source>
        <dbReference type="SAM" id="Phobius"/>
    </source>
</evidence>
<feature type="transmembrane region" description="Helical" evidence="6">
    <location>
        <begin position="24"/>
        <end position="41"/>
    </location>
</feature>
<feature type="transmembrane region" description="Helical" evidence="6">
    <location>
        <begin position="289"/>
        <end position="309"/>
    </location>
</feature>
<feature type="transmembrane region" description="Helical" evidence="6">
    <location>
        <begin position="93"/>
        <end position="112"/>
    </location>
</feature>
<feature type="transmembrane region" description="Helical" evidence="6">
    <location>
        <begin position="411"/>
        <end position="430"/>
    </location>
</feature>
<feature type="transmembrane region" description="Helical" evidence="6">
    <location>
        <begin position="187"/>
        <end position="210"/>
    </location>
</feature>
<dbReference type="GO" id="GO:0005886">
    <property type="term" value="C:plasma membrane"/>
    <property type="evidence" value="ECO:0007669"/>
    <property type="project" value="TreeGrafter"/>
</dbReference>
<feature type="transmembrane region" description="Helical" evidence="6">
    <location>
        <begin position="346"/>
        <end position="367"/>
    </location>
</feature>
<evidence type="ECO:0000256" key="1">
    <source>
        <dbReference type="ARBA" id="ARBA00004141"/>
    </source>
</evidence>
<keyword evidence="2" id="KW-0813">Transport</keyword>
<dbReference type="InterPro" id="IPR011701">
    <property type="entry name" value="MFS"/>
</dbReference>
<dbReference type="Pfam" id="PF07690">
    <property type="entry name" value="MFS_1"/>
    <property type="match status" value="1"/>
</dbReference>
<dbReference type="PANTHER" id="PTHR43791">
    <property type="entry name" value="PERMEASE-RELATED"/>
    <property type="match status" value="1"/>
</dbReference>
<feature type="transmembrane region" description="Helical" evidence="6">
    <location>
        <begin position="118"/>
        <end position="142"/>
    </location>
</feature>
<dbReference type="PANTHER" id="PTHR43791:SF36">
    <property type="entry name" value="TRANSPORTER, PUTATIVE (AFU_ORTHOLOGUE AFUA_6G08340)-RELATED"/>
    <property type="match status" value="1"/>
</dbReference>
<evidence type="ECO:0000256" key="3">
    <source>
        <dbReference type="ARBA" id="ARBA00022692"/>
    </source>
</evidence>